<keyword evidence="3" id="KW-1185">Reference proteome</keyword>
<feature type="signal peptide" evidence="1">
    <location>
        <begin position="1"/>
        <end position="19"/>
    </location>
</feature>
<protein>
    <recommendedName>
        <fullName evidence="4">Secreted protein</fullName>
    </recommendedName>
</protein>
<evidence type="ECO:0008006" key="4">
    <source>
        <dbReference type="Google" id="ProtNLM"/>
    </source>
</evidence>
<accession>A0ABY8N4U9</accession>
<keyword evidence="1" id="KW-0732">Signal</keyword>
<organism evidence="2 3">
    <name type="scientific">Flavobacterium keumense</name>
    <dbReference type="NCBI Taxonomy" id="1306518"/>
    <lineage>
        <taxon>Bacteria</taxon>
        <taxon>Pseudomonadati</taxon>
        <taxon>Bacteroidota</taxon>
        <taxon>Flavobacteriia</taxon>
        <taxon>Flavobacteriales</taxon>
        <taxon>Flavobacteriaceae</taxon>
        <taxon>Flavobacterium</taxon>
    </lineage>
</organism>
<reference evidence="2 3" key="2">
    <citation type="submission" date="2023-06" db="EMBL/GenBank/DDBJ databases">
        <title>Complete Genome Sequence of Flavobacterium keumense K3R-10.</title>
        <authorList>
            <person name="Jeong H."/>
            <person name="Jhang S.Y."/>
            <person name="Kim J.N."/>
        </authorList>
    </citation>
    <scope>NUCLEOTIDE SEQUENCE [LARGE SCALE GENOMIC DNA]</scope>
    <source>
        <strain evidence="2 3">K3R-10</strain>
    </source>
</reference>
<name>A0ABY8N4U9_9FLAO</name>
<sequence>MKSTSIILLVLALTANSYAQEKGQIKAIELPGVVIKRVGKDFSIYLPDNNPDQRVRAIEEKFIAYDLGKENEGYEEYLLVMKGNKGQLAATYDEKGKLTRVVENYKNVILPSQVIYAIYRTYPKWTIVNDKFLYTQESGDIIKKQYNIKIKKDKEVKHLTVKANGEIVKIR</sequence>
<dbReference type="Proteomes" id="UP001232117">
    <property type="component" value="Chromosome"/>
</dbReference>
<dbReference type="EMBL" id="CP092332">
    <property type="protein sequence ID" value="WGK94658.1"/>
    <property type="molecule type" value="Genomic_DNA"/>
</dbReference>
<feature type="chain" id="PRO_5045898121" description="Secreted protein" evidence="1">
    <location>
        <begin position="20"/>
        <end position="171"/>
    </location>
</feature>
<evidence type="ECO:0000313" key="2">
    <source>
        <dbReference type="EMBL" id="WGK94658.1"/>
    </source>
</evidence>
<dbReference type="RefSeq" id="WP_264532612.1">
    <property type="nucleotide sequence ID" value="NZ_CP092332.1"/>
</dbReference>
<evidence type="ECO:0000256" key="1">
    <source>
        <dbReference type="SAM" id="SignalP"/>
    </source>
</evidence>
<reference evidence="2 3" key="1">
    <citation type="submission" date="2022-02" db="EMBL/GenBank/DDBJ databases">
        <authorList>
            <person name="Cha I.-T."/>
            <person name="Lee K.-E."/>
            <person name="Park S.-J."/>
        </authorList>
    </citation>
    <scope>NUCLEOTIDE SEQUENCE [LARGE SCALE GENOMIC DNA]</scope>
    <source>
        <strain evidence="2 3">K3R-10</strain>
    </source>
</reference>
<proteinExistence type="predicted"/>
<dbReference type="SUPFAM" id="SSF160574">
    <property type="entry name" value="BT0923-like"/>
    <property type="match status" value="1"/>
</dbReference>
<evidence type="ECO:0000313" key="3">
    <source>
        <dbReference type="Proteomes" id="UP001232117"/>
    </source>
</evidence>
<gene>
    <name evidence="2" type="ORF">MG292_00045</name>
</gene>